<feature type="transmembrane region" description="Helical" evidence="1">
    <location>
        <begin position="54"/>
        <end position="74"/>
    </location>
</feature>
<feature type="transmembrane region" description="Helical" evidence="1">
    <location>
        <begin position="86"/>
        <end position="107"/>
    </location>
</feature>
<protein>
    <submittedName>
        <fullName evidence="2">Uncharacterized protein</fullName>
    </submittedName>
</protein>
<keyword evidence="1" id="KW-1133">Transmembrane helix</keyword>
<evidence type="ECO:0000313" key="2">
    <source>
        <dbReference type="EMBL" id="ARS89080.1"/>
    </source>
</evidence>
<keyword evidence="1" id="KW-0812">Transmembrane</keyword>
<name>A0A2Z2HPU6_9EURY</name>
<dbReference type="Proteomes" id="UP000250088">
    <property type="component" value="Chromosome"/>
</dbReference>
<proteinExistence type="predicted"/>
<organism evidence="2 3">
    <name type="scientific">Natrarchaeobaculum aegyptiacum</name>
    <dbReference type="NCBI Taxonomy" id="745377"/>
    <lineage>
        <taxon>Archaea</taxon>
        <taxon>Methanobacteriati</taxon>
        <taxon>Methanobacteriota</taxon>
        <taxon>Stenosarchaea group</taxon>
        <taxon>Halobacteria</taxon>
        <taxon>Halobacteriales</taxon>
        <taxon>Natrialbaceae</taxon>
        <taxon>Natrarchaeobaculum</taxon>
    </lineage>
</organism>
<gene>
    <name evidence="2" type="ORF">B1756_04450</name>
</gene>
<reference evidence="3" key="1">
    <citation type="submission" date="2017-02" db="EMBL/GenBank/DDBJ databases">
        <title>Natronthermophilus aegyptiacus gen. nov.,sp. nov., an aerobic, extremely halophilic alkalithermophilic archaeon isolated from the athalassohaline Wadi An Natrun, Egypt.</title>
        <authorList>
            <person name="Zhao B."/>
        </authorList>
    </citation>
    <scope>NUCLEOTIDE SEQUENCE [LARGE SCALE GENOMIC DNA]</scope>
    <source>
        <strain evidence="3">JW/NM-HA 15</strain>
    </source>
</reference>
<sequence>MSSAGGQYASILSSLRAYAVGPLVSRATAVRLCYAGGGFLLYTLVTIQTDTGAAGILVSVVGVLLVLLGAQEFVPEPYRWARAVVRLWALALGVYLCYVLIGLFLVIRSFQ</sequence>
<dbReference type="KEGG" id="naj:B1756_04450"/>
<dbReference type="AlphaFoldDB" id="A0A2Z2HPU6"/>
<keyword evidence="1" id="KW-0472">Membrane</keyword>
<dbReference type="EMBL" id="CP019893">
    <property type="protein sequence ID" value="ARS89080.1"/>
    <property type="molecule type" value="Genomic_DNA"/>
</dbReference>
<evidence type="ECO:0000256" key="1">
    <source>
        <dbReference type="SAM" id="Phobius"/>
    </source>
</evidence>
<feature type="transmembrane region" description="Helical" evidence="1">
    <location>
        <begin position="29"/>
        <end position="47"/>
    </location>
</feature>
<accession>A0A2Z2HPU6</accession>
<keyword evidence="3" id="KW-1185">Reference proteome</keyword>
<evidence type="ECO:0000313" key="3">
    <source>
        <dbReference type="Proteomes" id="UP000250088"/>
    </source>
</evidence>